<dbReference type="Proteomes" id="UP000471409">
    <property type="component" value="Unassembled WGS sequence"/>
</dbReference>
<proteinExistence type="predicted"/>
<accession>A0A6P0DV31</accession>
<reference evidence="1 2" key="1">
    <citation type="submission" date="2020-01" db="EMBL/GenBank/DDBJ databases">
        <title>Rhizobium genotypes associated with high levels of biological nitrogen fixation by grain legumes in a temperate-maritime cropping system.</title>
        <authorList>
            <person name="Maluk M."/>
            <person name="Francesc Ferrando Molina F."/>
            <person name="Lopez Del Egido L."/>
            <person name="Lafos M."/>
            <person name="Langarica-Fuentes A."/>
            <person name="Gebre Yohannes G."/>
            <person name="Young M.W."/>
            <person name="Martin P."/>
            <person name="Gantlett R."/>
            <person name="Kenicer G."/>
            <person name="Hawes C."/>
            <person name="Begg G.S."/>
            <person name="Quilliam R.S."/>
            <person name="Squire G.R."/>
            <person name="Poole P.S."/>
            <person name="Young P.W."/>
            <person name="Iannetta P.M."/>
            <person name="James E.K."/>
        </authorList>
    </citation>
    <scope>NUCLEOTIDE SEQUENCE [LARGE SCALE GENOMIC DNA]</scope>
    <source>
        <strain evidence="1 2">JHI944</strain>
    </source>
</reference>
<dbReference type="EMBL" id="WXXP01000635">
    <property type="protein sequence ID" value="NEK55541.1"/>
    <property type="molecule type" value="Genomic_DNA"/>
</dbReference>
<organism evidence="1 2">
    <name type="scientific">Rhizobium leguminosarum</name>
    <dbReference type="NCBI Taxonomy" id="384"/>
    <lineage>
        <taxon>Bacteria</taxon>
        <taxon>Pseudomonadati</taxon>
        <taxon>Pseudomonadota</taxon>
        <taxon>Alphaproteobacteria</taxon>
        <taxon>Hyphomicrobiales</taxon>
        <taxon>Rhizobiaceae</taxon>
        <taxon>Rhizobium/Agrobacterium group</taxon>
        <taxon>Rhizobium</taxon>
    </lineage>
</organism>
<name>A0A6P0DV31_RHILE</name>
<dbReference type="AlphaFoldDB" id="A0A6P0DV31"/>
<evidence type="ECO:0000313" key="2">
    <source>
        <dbReference type="Proteomes" id="UP000471409"/>
    </source>
</evidence>
<feature type="non-terminal residue" evidence="1">
    <location>
        <position position="142"/>
    </location>
</feature>
<gene>
    <name evidence="1" type="ORF">GUK36_40635</name>
</gene>
<evidence type="ECO:0000313" key="1">
    <source>
        <dbReference type="EMBL" id="NEK55541.1"/>
    </source>
</evidence>
<dbReference type="RefSeq" id="WP_164001381.1">
    <property type="nucleotide sequence ID" value="NZ_WXXP01000635.1"/>
</dbReference>
<sequence>MLAAEALRLAAIEVLRPTAAVEAGTGFPTIAGVNVLDSREIAIEDIDTTKPYTPVLSLFTKESGAVLRGPMAAGDDTDADAVIDIVAELAVVDRVDDNEFSAVMAATDPEARLVLAALCSQVRYLLEFSQAGILWRMISART</sequence>
<comment type="caution">
    <text evidence="1">The sequence shown here is derived from an EMBL/GenBank/DDBJ whole genome shotgun (WGS) entry which is preliminary data.</text>
</comment>
<protein>
    <submittedName>
        <fullName evidence="1">Uncharacterized protein</fullName>
    </submittedName>
</protein>